<dbReference type="PANTHER" id="PTHR42792">
    <property type="entry name" value="FLAGELLIN"/>
    <property type="match status" value="1"/>
</dbReference>
<evidence type="ECO:0000259" key="5">
    <source>
        <dbReference type="Pfam" id="PF00669"/>
    </source>
</evidence>
<feature type="domain" description="Flagellin N-terminal" evidence="5">
    <location>
        <begin position="3"/>
        <end position="138"/>
    </location>
</feature>
<comment type="caution">
    <text evidence="6">The sequence shown here is derived from an EMBL/GenBank/DDBJ whole genome shotgun (WGS) entry which is preliminary data.</text>
</comment>
<keyword evidence="6" id="KW-0969">Cilium</keyword>
<keyword evidence="6" id="KW-0282">Flagellum</keyword>
<protein>
    <submittedName>
        <fullName evidence="6">Flagellar hook-associated protein FlgL</fullName>
    </submittedName>
</protein>
<dbReference type="InterPro" id="IPR013384">
    <property type="entry name" value="Flagell_FlgL"/>
</dbReference>
<dbReference type="RefSeq" id="WP_021477640.1">
    <property type="nucleotide sequence ID" value="NZ_AVPH01000246.1"/>
</dbReference>
<gene>
    <name evidence="6" type="ORF">O166_10520</name>
</gene>
<evidence type="ECO:0000256" key="2">
    <source>
        <dbReference type="ARBA" id="ARBA00004613"/>
    </source>
</evidence>
<keyword evidence="4" id="KW-0975">Bacterial flagellum</keyword>
<evidence type="ECO:0000256" key="4">
    <source>
        <dbReference type="ARBA" id="ARBA00023143"/>
    </source>
</evidence>
<dbReference type="InterPro" id="IPR001029">
    <property type="entry name" value="Flagellin_N"/>
</dbReference>
<comment type="similarity">
    <text evidence="3">Belongs to the bacterial flagellin family.</text>
</comment>
<dbReference type="Pfam" id="PF00669">
    <property type="entry name" value="Flagellin_N"/>
    <property type="match status" value="1"/>
</dbReference>
<reference evidence="6 7" key="1">
    <citation type="journal article" date="2013" name="Genome Announc.">
        <title>Genome Sequence of the Pigment-Producing Bacterium Pseudogulbenkiania ferrooxidans, Isolated from Loktak Lake.</title>
        <authorList>
            <person name="Puranik S."/>
            <person name="Talkal R."/>
            <person name="Qureshi A."/>
            <person name="Khardenavis A."/>
            <person name="Kapley A."/>
            <person name="Purohit H.J."/>
        </authorList>
    </citation>
    <scope>NUCLEOTIDE SEQUENCE [LARGE SCALE GENOMIC DNA]</scope>
    <source>
        <strain evidence="6 7">EGD-HP2</strain>
    </source>
</reference>
<proteinExistence type="inferred from homology"/>
<evidence type="ECO:0000256" key="3">
    <source>
        <dbReference type="ARBA" id="ARBA00005709"/>
    </source>
</evidence>
<comment type="subcellular location">
    <subcellularLocation>
        <location evidence="1">Bacterial flagellum</location>
    </subcellularLocation>
    <subcellularLocation>
        <location evidence="2">Secreted</location>
    </subcellularLocation>
</comment>
<evidence type="ECO:0000256" key="1">
    <source>
        <dbReference type="ARBA" id="ARBA00004365"/>
    </source>
</evidence>
<dbReference type="SUPFAM" id="SSF64518">
    <property type="entry name" value="Phase 1 flagellin"/>
    <property type="match status" value="1"/>
</dbReference>
<evidence type="ECO:0000313" key="6">
    <source>
        <dbReference type="EMBL" id="ERE05208.1"/>
    </source>
</evidence>
<dbReference type="PANTHER" id="PTHR42792:SF1">
    <property type="entry name" value="FLAGELLAR HOOK-ASSOCIATED PROTEIN 3"/>
    <property type="match status" value="1"/>
</dbReference>
<name>A0ABP2XKN6_9NEIS</name>
<keyword evidence="6" id="KW-0966">Cell projection</keyword>
<dbReference type="Gene3D" id="1.20.1330.10">
    <property type="entry name" value="f41 fragment of flagellin, N-terminal domain"/>
    <property type="match status" value="1"/>
</dbReference>
<evidence type="ECO:0000313" key="7">
    <source>
        <dbReference type="Proteomes" id="UP000016426"/>
    </source>
</evidence>
<keyword evidence="7" id="KW-1185">Reference proteome</keyword>
<sequence length="302" mass="32277">MRISSNQYQSVVLLAMQNSSSGMSELLQKMSSGQSMLVPSENPIASVRLLRLQREEASLKQYRDNIGALKSQLTKNETLLSGISFSLRDARDLLVAAANQPATDDLKAMAAPLVSLRDSILYAANTKDSEGRYMFSGSAVNSATIAVDDAQPAGSRYRYNGNSDRQQVTVGEGVTQTSNVTLEAMAPLLNQLDKAIATLQSPTLDSKDPAVGATMREVMNGVDTALDRIGGTISELGGAQNVLKTLDGNHDSLSLANQGSIIELGSLDYATAYIDMNNLSMALQTSQKAYGKVSQLTLFDVI</sequence>
<dbReference type="InterPro" id="IPR001492">
    <property type="entry name" value="Flagellin"/>
</dbReference>
<organism evidence="6 7">
    <name type="scientific">Pseudogulbenkiania ferrooxidans EGD-HP2</name>
    <dbReference type="NCBI Taxonomy" id="1388764"/>
    <lineage>
        <taxon>Bacteria</taxon>
        <taxon>Pseudomonadati</taxon>
        <taxon>Pseudomonadota</taxon>
        <taxon>Betaproteobacteria</taxon>
        <taxon>Neisseriales</taxon>
        <taxon>Chromobacteriaceae</taxon>
        <taxon>Pseudogulbenkiania</taxon>
    </lineage>
</organism>
<accession>A0ABP2XKN6</accession>
<dbReference type="Proteomes" id="UP000016426">
    <property type="component" value="Unassembled WGS sequence"/>
</dbReference>
<dbReference type="NCBIfam" id="TIGR02550">
    <property type="entry name" value="flagell_flgL"/>
    <property type="match status" value="1"/>
</dbReference>
<dbReference type="EMBL" id="AVPH01000246">
    <property type="protein sequence ID" value="ERE05208.1"/>
    <property type="molecule type" value="Genomic_DNA"/>
</dbReference>